<evidence type="ECO:0000313" key="1">
    <source>
        <dbReference type="EMBL" id="MBB3209196.1"/>
    </source>
</evidence>
<name>A0A7W5H8N6_9BACT</name>
<accession>A0A7W5H8N6</accession>
<dbReference type="AlphaFoldDB" id="A0A7W5H8N6"/>
<sequence>MAVAADCHGSWFCFMRQGCQRDCRRQSNQANNSSREVGVHLADRSYTSGTVSVGVAQLVWMLTVLSGRPEDKTIYPGALLVRFSRLLEKNLHPQIDWHGNRMNVVTADR</sequence>
<comment type="caution">
    <text evidence="1">The sequence shown here is derived from an EMBL/GenBank/DDBJ whole genome shotgun (WGS) entry which is preliminary data.</text>
</comment>
<dbReference type="EMBL" id="JACHXU010000021">
    <property type="protein sequence ID" value="MBB3209196.1"/>
    <property type="molecule type" value="Genomic_DNA"/>
</dbReference>
<protein>
    <submittedName>
        <fullName evidence="1">Uncharacterized protein</fullName>
    </submittedName>
</protein>
<dbReference type="Proteomes" id="UP000536179">
    <property type="component" value="Unassembled WGS sequence"/>
</dbReference>
<keyword evidence="2" id="KW-1185">Reference proteome</keyword>
<evidence type="ECO:0000313" key="2">
    <source>
        <dbReference type="Proteomes" id="UP000536179"/>
    </source>
</evidence>
<organism evidence="1 2">
    <name type="scientific">Aporhodopirellula rubra</name>
    <dbReference type="NCBI Taxonomy" id="980271"/>
    <lineage>
        <taxon>Bacteria</taxon>
        <taxon>Pseudomonadati</taxon>
        <taxon>Planctomycetota</taxon>
        <taxon>Planctomycetia</taxon>
        <taxon>Pirellulales</taxon>
        <taxon>Pirellulaceae</taxon>
        <taxon>Aporhodopirellula</taxon>
    </lineage>
</organism>
<proteinExistence type="predicted"/>
<reference evidence="1 2" key="1">
    <citation type="submission" date="2020-08" db="EMBL/GenBank/DDBJ databases">
        <title>Genomic Encyclopedia of Type Strains, Phase III (KMG-III): the genomes of soil and plant-associated and newly described type strains.</title>
        <authorList>
            <person name="Whitman W."/>
        </authorList>
    </citation>
    <scope>NUCLEOTIDE SEQUENCE [LARGE SCALE GENOMIC DNA]</scope>
    <source>
        <strain evidence="1 2">CECT 8075</strain>
    </source>
</reference>
<gene>
    <name evidence="1" type="ORF">FHS27_005034</name>
</gene>